<sequence length="334" mass="36581">MISPLLLVLLLAALVPALSWQTCFDGAICPENPEGIKIGGRDADSCLPCGEVFIGNSTVTLDIYDPEQWSTVVEWLNISAIEGPPEECNTFGSGCICRAVGENCWSDYGVEVDIWMALSCLYHLYLWGLCVMYYKDGLKKKKKGAGVSSMEKILLLVGVACFMRFVWYIVIVNGRNASIVIGGQVFEAIMLKLPQLLWMGAFFYMASTWKKLYDQALTMKKANPKDQEKLDRLCNRVNGGIIGVIIPMGGVIKRCIIEATLAASSMLIGLGLNLMGISQKSTGLTFIFWMLIHLPECLAAHALLLTKISQKSNTIKKDKSDTTSATTASVAPEN</sequence>
<dbReference type="Proteomes" id="UP001165060">
    <property type="component" value="Unassembled WGS sequence"/>
</dbReference>
<evidence type="ECO:0000256" key="2">
    <source>
        <dbReference type="SAM" id="SignalP"/>
    </source>
</evidence>
<name>A0ABQ6MK99_9STRA</name>
<gene>
    <name evidence="3" type="ORF">TeGR_g8811</name>
</gene>
<evidence type="ECO:0000256" key="1">
    <source>
        <dbReference type="SAM" id="Phobius"/>
    </source>
</evidence>
<comment type="caution">
    <text evidence="3">The sequence shown here is derived from an EMBL/GenBank/DDBJ whole genome shotgun (WGS) entry which is preliminary data.</text>
</comment>
<reference evidence="3 4" key="1">
    <citation type="journal article" date="2023" name="Commun. Biol.">
        <title>Genome analysis of Parmales, the sister group of diatoms, reveals the evolutionary specialization of diatoms from phago-mixotrophs to photoautotrophs.</title>
        <authorList>
            <person name="Ban H."/>
            <person name="Sato S."/>
            <person name="Yoshikawa S."/>
            <person name="Yamada K."/>
            <person name="Nakamura Y."/>
            <person name="Ichinomiya M."/>
            <person name="Sato N."/>
            <person name="Blanc-Mathieu R."/>
            <person name="Endo H."/>
            <person name="Kuwata A."/>
            <person name="Ogata H."/>
        </authorList>
    </citation>
    <scope>NUCLEOTIDE SEQUENCE [LARGE SCALE GENOMIC DNA]</scope>
</reference>
<feature type="transmembrane region" description="Helical" evidence="1">
    <location>
        <begin position="153"/>
        <end position="171"/>
    </location>
</feature>
<feature type="chain" id="PRO_5047008603" evidence="2">
    <location>
        <begin position="20"/>
        <end position="334"/>
    </location>
</feature>
<evidence type="ECO:0000313" key="4">
    <source>
        <dbReference type="Proteomes" id="UP001165060"/>
    </source>
</evidence>
<feature type="transmembrane region" description="Helical" evidence="1">
    <location>
        <begin position="255"/>
        <end position="274"/>
    </location>
</feature>
<keyword evidence="1" id="KW-1133">Transmembrane helix</keyword>
<feature type="transmembrane region" description="Helical" evidence="1">
    <location>
        <begin position="177"/>
        <end position="204"/>
    </location>
</feature>
<keyword evidence="1" id="KW-0472">Membrane</keyword>
<keyword evidence="1" id="KW-0812">Transmembrane</keyword>
<feature type="transmembrane region" description="Helical" evidence="1">
    <location>
        <begin position="114"/>
        <end position="133"/>
    </location>
</feature>
<keyword evidence="2" id="KW-0732">Signal</keyword>
<protein>
    <submittedName>
        <fullName evidence="3">Uncharacterized protein</fullName>
    </submittedName>
</protein>
<keyword evidence="4" id="KW-1185">Reference proteome</keyword>
<accession>A0ABQ6MK99</accession>
<dbReference type="EMBL" id="BRYB01001536">
    <property type="protein sequence ID" value="GMI28018.1"/>
    <property type="molecule type" value="Genomic_DNA"/>
</dbReference>
<feature type="signal peptide" evidence="2">
    <location>
        <begin position="1"/>
        <end position="19"/>
    </location>
</feature>
<feature type="transmembrane region" description="Helical" evidence="1">
    <location>
        <begin position="286"/>
        <end position="306"/>
    </location>
</feature>
<organism evidence="3 4">
    <name type="scientific">Tetraparma gracilis</name>
    <dbReference type="NCBI Taxonomy" id="2962635"/>
    <lineage>
        <taxon>Eukaryota</taxon>
        <taxon>Sar</taxon>
        <taxon>Stramenopiles</taxon>
        <taxon>Ochrophyta</taxon>
        <taxon>Bolidophyceae</taxon>
        <taxon>Parmales</taxon>
        <taxon>Triparmaceae</taxon>
        <taxon>Tetraparma</taxon>
    </lineage>
</organism>
<evidence type="ECO:0000313" key="3">
    <source>
        <dbReference type="EMBL" id="GMI28018.1"/>
    </source>
</evidence>
<proteinExistence type="predicted"/>